<dbReference type="SUPFAM" id="SSF55781">
    <property type="entry name" value="GAF domain-like"/>
    <property type="match status" value="1"/>
</dbReference>
<dbReference type="RefSeq" id="WP_072430094.1">
    <property type="nucleotide sequence ID" value="NZ_FPKR01000017.1"/>
</dbReference>
<dbReference type="STRING" id="1121279.SAMN02745887_03615"/>
<dbReference type="Gene3D" id="3.30.450.40">
    <property type="match status" value="1"/>
</dbReference>
<dbReference type="Pfam" id="PF01590">
    <property type="entry name" value="GAF"/>
    <property type="match status" value="1"/>
</dbReference>
<feature type="domain" description="GAF" evidence="1">
    <location>
        <begin position="23"/>
        <end position="162"/>
    </location>
</feature>
<keyword evidence="3" id="KW-1185">Reference proteome</keyword>
<protein>
    <submittedName>
        <fullName evidence="2">GAF domain-containing protein</fullName>
    </submittedName>
</protein>
<evidence type="ECO:0000259" key="1">
    <source>
        <dbReference type="Pfam" id="PF01590"/>
    </source>
</evidence>
<dbReference type="InterPro" id="IPR003018">
    <property type="entry name" value="GAF"/>
</dbReference>
<proteinExistence type="predicted"/>
<organism evidence="2 3">
    <name type="scientific">Chitinimonas taiwanensis DSM 18899</name>
    <dbReference type="NCBI Taxonomy" id="1121279"/>
    <lineage>
        <taxon>Bacteria</taxon>
        <taxon>Pseudomonadati</taxon>
        <taxon>Pseudomonadota</taxon>
        <taxon>Betaproteobacteria</taxon>
        <taxon>Neisseriales</taxon>
        <taxon>Chitinibacteraceae</taxon>
        <taxon>Chitinimonas</taxon>
    </lineage>
</organism>
<dbReference type="OrthoDB" id="194044at2"/>
<accession>A0A1K2HSB4</accession>
<name>A0A1K2HSB4_9NEIS</name>
<evidence type="ECO:0000313" key="3">
    <source>
        <dbReference type="Proteomes" id="UP000186513"/>
    </source>
</evidence>
<dbReference type="AlphaFoldDB" id="A0A1K2HSB4"/>
<evidence type="ECO:0000313" key="2">
    <source>
        <dbReference type="EMBL" id="SFZ79433.1"/>
    </source>
</evidence>
<dbReference type="Proteomes" id="UP000186513">
    <property type="component" value="Unassembled WGS sequence"/>
</dbReference>
<dbReference type="InterPro" id="IPR029016">
    <property type="entry name" value="GAF-like_dom_sf"/>
</dbReference>
<sequence length="168" mass="18739">MHDTNLLKNLYGLLNEGKLDRGKFFALLSRTLVQEIGCTRASFWFYAGPLQDQAVCESLYDAGDQQWSSGMVLHEDDFGDYFAAMREGRVLVASDARQHPATACFNESYFEPLNIYSLLDVGIDIDGLPLGLVCCENTAQIKEWSQPDLQYLQQAAAMVSLAMKKLGV</sequence>
<dbReference type="EMBL" id="FPKR01000017">
    <property type="protein sequence ID" value="SFZ79433.1"/>
    <property type="molecule type" value="Genomic_DNA"/>
</dbReference>
<gene>
    <name evidence="2" type="ORF">SAMN02745887_03615</name>
</gene>
<reference evidence="2 3" key="1">
    <citation type="submission" date="2016-11" db="EMBL/GenBank/DDBJ databases">
        <authorList>
            <person name="Jaros S."/>
            <person name="Januszkiewicz K."/>
            <person name="Wedrychowicz H."/>
        </authorList>
    </citation>
    <scope>NUCLEOTIDE SEQUENCE [LARGE SCALE GENOMIC DNA]</scope>
    <source>
        <strain evidence="2 3">DSM 18899</strain>
    </source>
</reference>